<accession>A0AA39YT52</accession>
<organism evidence="1 2">
    <name type="scientific">Cercophora newfieldiana</name>
    <dbReference type="NCBI Taxonomy" id="92897"/>
    <lineage>
        <taxon>Eukaryota</taxon>
        <taxon>Fungi</taxon>
        <taxon>Dikarya</taxon>
        <taxon>Ascomycota</taxon>
        <taxon>Pezizomycotina</taxon>
        <taxon>Sordariomycetes</taxon>
        <taxon>Sordariomycetidae</taxon>
        <taxon>Sordariales</taxon>
        <taxon>Lasiosphaeriaceae</taxon>
        <taxon>Cercophora</taxon>
    </lineage>
</organism>
<dbReference type="AlphaFoldDB" id="A0AA39YT52"/>
<proteinExistence type="predicted"/>
<evidence type="ECO:0000313" key="2">
    <source>
        <dbReference type="Proteomes" id="UP001174936"/>
    </source>
</evidence>
<sequence length="92" mass="10597">MALFSLCLVDSSAARTICASHHKEQVEFQGTLRIRTEFEVRCAESVFGHIPCVAWQPRARAAEARRGGLQRREGNTRCPMTLFWHRAINWLR</sequence>
<protein>
    <submittedName>
        <fullName evidence="1">Uncharacterized protein</fullName>
    </submittedName>
</protein>
<dbReference type="Proteomes" id="UP001174936">
    <property type="component" value="Unassembled WGS sequence"/>
</dbReference>
<reference evidence="1" key="1">
    <citation type="submission" date="2023-06" db="EMBL/GenBank/DDBJ databases">
        <title>Genome-scale phylogeny and comparative genomics of the fungal order Sordariales.</title>
        <authorList>
            <consortium name="Lawrence Berkeley National Laboratory"/>
            <person name="Hensen N."/>
            <person name="Bonometti L."/>
            <person name="Westerberg I."/>
            <person name="Brannstrom I.O."/>
            <person name="Guillou S."/>
            <person name="Cros-Aarteil S."/>
            <person name="Calhoun S."/>
            <person name="Haridas S."/>
            <person name="Kuo A."/>
            <person name="Mondo S."/>
            <person name="Pangilinan J."/>
            <person name="Riley R."/>
            <person name="Labutti K."/>
            <person name="Andreopoulos B."/>
            <person name="Lipzen A."/>
            <person name="Chen C."/>
            <person name="Yanf M."/>
            <person name="Daum C."/>
            <person name="Ng V."/>
            <person name="Clum A."/>
            <person name="Steindorff A."/>
            <person name="Ohm R."/>
            <person name="Martin F."/>
            <person name="Silar P."/>
            <person name="Natvig D."/>
            <person name="Lalanne C."/>
            <person name="Gautier V."/>
            <person name="Ament-Velasquez S.L."/>
            <person name="Kruys A."/>
            <person name="Hutchinson M.I."/>
            <person name="Powell A.J."/>
            <person name="Barry K."/>
            <person name="Miller A.N."/>
            <person name="Grigoriev I.V."/>
            <person name="Debuchy R."/>
            <person name="Gladieux P."/>
            <person name="Thoren M.H."/>
            <person name="Johannesson H."/>
        </authorList>
    </citation>
    <scope>NUCLEOTIDE SEQUENCE</scope>
    <source>
        <strain evidence="1">SMH2532-1</strain>
    </source>
</reference>
<evidence type="ECO:0000313" key="1">
    <source>
        <dbReference type="EMBL" id="KAK0657700.1"/>
    </source>
</evidence>
<gene>
    <name evidence="1" type="ORF">B0T16DRAFT_67155</name>
</gene>
<comment type="caution">
    <text evidence="1">The sequence shown here is derived from an EMBL/GenBank/DDBJ whole genome shotgun (WGS) entry which is preliminary data.</text>
</comment>
<keyword evidence="2" id="KW-1185">Reference proteome</keyword>
<name>A0AA39YT52_9PEZI</name>
<dbReference type="EMBL" id="JAULSV010000001">
    <property type="protein sequence ID" value="KAK0657700.1"/>
    <property type="molecule type" value="Genomic_DNA"/>
</dbReference>